<dbReference type="HOGENOM" id="CLU_032310_0_0_4"/>
<gene>
    <name evidence="1" type="ordered locus">Bcep18194_B2775</name>
</gene>
<accession>Q391I0</accession>
<dbReference type="AlphaFoldDB" id="Q391I0"/>
<protein>
    <recommendedName>
        <fullName evidence="3">SH3 domain-containing protein</fullName>
    </recommendedName>
</protein>
<evidence type="ECO:0008006" key="3">
    <source>
        <dbReference type="Google" id="ProtNLM"/>
    </source>
</evidence>
<dbReference type="Proteomes" id="UP000002705">
    <property type="component" value="Chromosome 2"/>
</dbReference>
<sequence>MPVHCRQSETERGLPLPSTFTPFMPDPIMTRPSRLRSLLHRSMLLLAACASITPAAHAAKPLLTFKVDDTVTARVERADSEHITVRFLPSGKTQTLDVTAADEEGHYHLSSDDYNFDGHRDLAMHATLGMVNDSYGIYLYDPARQQFEPLHLPASNMPHGNCDDLINVQAKPKERTLYSSCRGGPIWYTDAYRFDASGKLYLYQSSEAIPDDLRDLLDTDSGPSSMLLTFDAQGKRVSRRPDAYGGGIVTFKVRPARLPLHDAMNDAPTRRYVVAGDTVELIDASADFQWLKVRYRNPHAGVVQGWVSAKEAMAN</sequence>
<dbReference type="NCBIfam" id="NF047539">
    <property type="entry name" value="XAC2610_fam"/>
    <property type="match status" value="1"/>
</dbReference>
<dbReference type="PATRIC" id="fig|482957.22.peg.6584"/>
<organism evidence="1 2">
    <name type="scientific">Burkholderia lata (strain ATCC 17760 / DSM 23089 / LMG 22485 / NCIMB 9086 / R18194 / 383)</name>
    <dbReference type="NCBI Taxonomy" id="482957"/>
    <lineage>
        <taxon>Bacteria</taxon>
        <taxon>Pseudomonadati</taxon>
        <taxon>Pseudomonadota</taxon>
        <taxon>Betaproteobacteria</taxon>
        <taxon>Burkholderiales</taxon>
        <taxon>Burkholderiaceae</taxon>
        <taxon>Burkholderia</taxon>
        <taxon>Burkholderia cepacia complex</taxon>
    </lineage>
</organism>
<dbReference type="KEGG" id="bur:Bcep18194_B2775"/>
<dbReference type="InterPro" id="IPR058087">
    <property type="entry name" value="XAC2610_dom"/>
</dbReference>
<proteinExistence type="predicted"/>
<dbReference type="EMBL" id="CP000152">
    <property type="protein sequence ID" value="ABB12886.1"/>
    <property type="molecule type" value="Genomic_DNA"/>
</dbReference>
<evidence type="ECO:0000313" key="2">
    <source>
        <dbReference type="Proteomes" id="UP000002705"/>
    </source>
</evidence>
<name>Q391I0_BURL3</name>
<keyword evidence="2" id="KW-1185">Reference proteome</keyword>
<reference evidence="1" key="1">
    <citation type="submission" date="2005-10" db="EMBL/GenBank/DDBJ databases">
        <title>Complete sequence of chromosome 2 of Burkholderia sp. 383.</title>
        <authorList>
            <consortium name="US DOE Joint Genome Institute"/>
            <person name="Copeland A."/>
            <person name="Lucas S."/>
            <person name="Lapidus A."/>
            <person name="Barry K."/>
            <person name="Detter J.C."/>
            <person name="Glavina T."/>
            <person name="Hammon N."/>
            <person name="Israni S."/>
            <person name="Pitluck S."/>
            <person name="Chain P."/>
            <person name="Malfatti S."/>
            <person name="Shin M."/>
            <person name="Vergez L."/>
            <person name="Schmutz J."/>
            <person name="Larimer F."/>
            <person name="Land M."/>
            <person name="Kyrpides N."/>
            <person name="Lykidis A."/>
            <person name="Richardson P."/>
        </authorList>
    </citation>
    <scope>NUCLEOTIDE SEQUENCE [LARGE SCALE GENOMIC DNA]</scope>
    <source>
        <strain evidence="1">383</strain>
    </source>
</reference>
<evidence type="ECO:0000313" key="1">
    <source>
        <dbReference type="EMBL" id="ABB12886.1"/>
    </source>
</evidence>